<evidence type="ECO:0000256" key="3">
    <source>
        <dbReference type="ARBA" id="ARBA00022801"/>
    </source>
</evidence>
<evidence type="ECO:0000256" key="4">
    <source>
        <dbReference type="RuleBase" id="RU003476"/>
    </source>
</evidence>
<sequence>MRPARHFTAAAIVVDDDRRVLLVHHNKIGVWIYPGGHLAEQEDPVEAAVREVREETGIRVRVVDRQPFVHPAARTIPSPFAILEIDMKTAALEVHHHVEMIYVCRPDEGTLRPQLSEVSACRWFSEAEVEHLDTPPELPALVTAALDWLGTRNEE</sequence>
<evidence type="ECO:0000256" key="2">
    <source>
        <dbReference type="ARBA" id="ARBA00005582"/>
    </source>
</evidence>
<dbReference type="EMBL" id="VIWZ01000001">
    <property type="protein sequence ID" value="TWG18898.1"/>
    <property type="molecule type" value="Genomic_DNA"/>
</dbReference>
<reference evidence="6 7" key="1">
    <citation type="submission" date="2019-06" db="EMBL/GenBank/DDBJ databases">
        <title>Sequencing the genomes of 1000 actinobacteria strains.</title>
        <authorList>
            <person name="Klenk H.-P."/>
        </authorList>
    </citation>
    <scope>NUCLEOTIDE SEQUENCE [LARGE SCALE GENOMIC DNA]</scope>
    <source>
        <strain evidence="6 7">DSM 45885</strain>
    </source>
</reference>
<dbReference type="GO" id="GO:0016787">
    <property type="term" value="F:hydrolase activity"/>
    <property type="evidence" value="ECO:0007669"/>
    <property type="project" value="UniProtKB-KW"/>
</dbReference>
<dbReference type="InterPro" id="IPR020476">
    <property type="entry name" value="Nudix_hydrolase"/>
</dbReference>
<dbReference type="InterPro" id="IPR000086">
    <property type="entry name" value="NUDIX_hydrolase_dom"/>
</dbReference>
<dbReference type="GeneID" id="300129767"/>
<dbReference type="PANTHER" id="PTHR43046">
    <property type="entry name" value="GDP-MANNOSE MANNOSYL HYDROLASE"/>
    <property type="match status" value="1"/>
</dbReference>
<dbReference type="SUPFAM" id="SSF55811">
    <property type="entry name" value="Nudix"/>
    <property type="match status" value="1"/>
</dbReference>
<comment type="cofactor">
    <cofactor evidence="1">
        <name>Mg(2+)</name>
        <dbReference type="ChEBI" id="CHEBI:18420"/>
    </cofactor>
</comment>
<dbReference type="Pfam" id="PF00293">
    <property type="entry name" value="NUDIX"/>
    <property type="match status" value="1"/>
</dbReference>
<organism evidence="6 7">
    <name type="scientific">Micromonospora taraxaci</name>
    <dbReference type="NCBI Taxonomy" id="1316803"/>
    <lineage>
        <taxon>Bacteria</taxon>
        <taxon>Bacillati</taxon>
        <taxon>Actinomycetota</taxon>
        <taxon>Actinomycetes</taxon>
        <taxon>Micromonosporales</taxon>
        <taxon>Micromonosporaceae</taxon>
        <taxon>Micromonospora</taxon>
    </lineage>
</organism>
<keyword evidence="3 4" id="KW-0378">Hydrolase</keyword>
<comment type="similarity">
    <text evidence="2 4">Belongs to the Nudix hydrolase family.</text>
</comment>
<evidence type="ECO:0000313" key="6">
    <source>
        <dbReference type="EMBL" id="TWG18898.1"/>
    </source>
</evidence>
<gene>
    <name evidence="6" type="ORF">FHU34_114272</name>
</gene>
<accession>A0A561W4X0</accession>
<evidence type="ECO:0000313" key="7">
    <source>
        <dbReference type="Proteomes" id="UP000317685"/>
    </source>
</evidence>
<dbReference type="Gene3D" id="3.90.79.10">
    <property type="entry name" value="Nucleoside Triphosphate Pyrophosphohydrolase"/>
    <property type="match status" value="1"/>
</dbReference>
<keyword evidence="7" id="KW-1185">Reference proteome</keyword>
<name>A0A561W4X0_9ACTN</name>
<dbReference type="Proteomes" id="UP000317685">
    <property type="component" value="Unassembled WGS sequence"/>
</dbReference>
<evidence type="ECO:0000259" key="5">
    <source>
        <dbReference type="PROSITE" id="PS51462"/>
    </source>
</evidence>
<evidence type="ECO:0000256" key="1">
    <source>
        <dbReference type="ARBA" id="ARBA00001946"/>
    </source>
</evidence>
<dbReference type="PROSITE" id="PS00893">
    <property type="entry name" value="NUDIX_BOX"/>
    <property type="match status" value="1"/>
</dbReference>
<dbReference type="AlphaFoldDB" id="A0A561W4X0"/>
<comment type="caution">
    <text evidence="6">The sequence shown here is derived from an EMBL/GenBank/DDBJ whole genome shotgun (WGS) entry which is preliminary data.</text>
</comment>
<dbReference type="PROSITE" id="PS51462">
    <property type="entry name" value="NUDIX"/>
    <property type="match status" value="1"/>
</dbReference>
<dbReference type="CDD" id="cd03674">
    <property type="entry name" value="NUDIX_Hydrolase"/>
    <property type="match status" value="1"/>
</dbReference>
<protein>
    <submittedName>
        <fullName evidence="6">ADP-ribose pyrophosphatase YjhB (NUDIX family)</fullName>
    </submittedName>
</protein>
<dbReference type="InterPro" id="IPR020084">
    <property type="entry name" value="NUDIX_hydrolase_CS"/>
</dbReference>
<dbReference type="PANTHER" id="PTHR43046:SF14">
    <property type="entry name" value="MUTT_NUDIX FAMILY PROTEIN"/>
    <property type="match status" value="1"/>
</dbReference>
<dbReference type="PRINTS" id="PR00502">
    <property type="entry name" value="NUDIXFAMILY"/>
</dbReference>
<proteinExistence type="inferred from homology"/>
<dbReference type="RefSeq" id="WP_145783258.1">
    <property type="nucleotide sequence ID" value="NZ_VIWZ01000001.1"/>
</dbReference>
<dbReference type="InterPro" id="IPR015797">
    <property type="entry name" value="NUDIX_hydrolase-like_dom_sf"/>
</dbReference>
<dbReference type="OrthoDB" id="9764897at2"/>
<feature type="domain" description="Nudix hydrolase" evidence="5">
    <location>
        <begin position="4"/>
        <end position="146"/>
    </location>
</feature>